<feature type="compositionally biased region" description="Low complexity" evidence="1">
    <location>
        <begin position="25"/>
        <end position="44"/>
    </location>
</feature>
<dbReference type="AlphaFoldDB" id="A0A423WI76"/>
<organism evidence="2 3">
    <name type="scientific">Cytospora schulzeri</name>
    <dbReference type="NCBI Taxonomy" id="448051"/>
    <lineage>
        <taxon>Eukaryota</taxon>
        <taxon>Fungi</taxon>
        <taxon>Dikarya</taxon>
        <taxon>Ascomycota</taxon>
        <taxon>Pezizomycotina</taxon>
        <taxon>Sordariomycetes</taxon>
        <taxon>Sordariomycetidae</taxon>
        <taxon>Diaporthales</taxon>
        <taxon>Cytosporaceae</taxon>
        <taxon>Cytospora</taxon>
    </lineage>
</organism>
<dbReference type="EMBL" id="LKEA01000016">
    <property type="protein sequence ID" value="ROW03113.1"/>
    <property type="molecule type" value="Genomic_DNA"/>
</dbReference>
<sequence length="428" mass="43652">MSSELPGAFPSEDVVVKNTEGSSLQQPTTATTTTGAGQSTQTGAWSDSTSAATTDAPDITEDIKRFAEGAMTAAAAVGLAAKDAALAAKDAALPVAKDAAVAAKENAVPAANVASEKVMNAAAYTRDSAVDMASTARDSAVDMAGTARENAPSVLPGTDNTNTTSHNPFSGSIDETSTGIPTEVRDSILKSGQGPEAAGDWQAVQDKSRMENELLSSVSRTQAGSGEGSRSQNQGTGAIGATPGNRSEAHRPNLYSQDTGSYQTPGTAVVLGTNTERAFPLGGEHSHEHEPRSTHTSTSLPDFAETPAVTTGLETRQTAETSTPTGRGDYTHENGARSHAQNVGSGFGSTEDRIPKTSNNGGPVLADLPLREIEAPTAGVQMDGGAPTSHSQRDTPITDKVPVRESEEATGSGGYKTLGSGTPSGVRV</sequence>
<evidence type="ECO:0000313" key="3">
    <source>
        <dbReference type="Proteomes" id="UP000283895"/>
    </source>
</evidence>
<feature type="compositionally biased region" description="Polar residues" evidence="1">
    <location>
        <begin position="158"/>
        <end position="180"/>
    </location>
</feature>
<protein>
    <submittedName>
        <fullName evidence="2">Uncharacterized protein</fullName>
    </submittedName>
</protein>
<feature type="compositionally biased region" description="Polar residues" evidence="1">
    <location>
        <begin position="214"/>
        <end position="236"/>
    </location>
</feature>
<feature type="region of interest" description="Disordered" evidence="1">
    <location>
        <begin position="148"/>
        <end position="428"/>
    </location>
</feature>
<accession>A0A423WI76</accession>
<proteinExistence type="predicted"/>
<dbReference type="STRING" id="356882.A0A423WI76"/>
<feature type="compositionally biased region" description="Basic and acidic residues" evidence="1">
    <location>
        <begin position="284"/>
        <end position="293"/>
    </location>
</feature>
<feature type="compositionally biased region" description="Basic and acidic residues" evidence="1">
    <location>
        <begin position="391"/>
        <end position="407"/>
    </location>
</feature>
<name>A0A423WI76_9PEZI</name>
<dbReference type="Proteomes" id="UP000283895">
    <property type="component" value="Unassembled WGS sequence"/>
</dbReference>
<feature type="compositionally biased region" description="Polar residues" evidence="1">
    <location>
        <begin position="419"/>
        <end position="428"/>
    </location>
</feature>
<evidence type="ECO:0000313" key="2">
    <source>
        <dbReference type="EMBL" id="ROW03113.1"/>
    </source>
</evidence>
<feature type="compositionally biased region" description="Polar residues" evidence="1">
    <location>
        <begin position="308"/>
        <end position="325"/>
    </location>
</feature>
<keyword evidence="3" id="KW-1185">Reference proteome</keyword>
<reference evidence="2 3" key="1">
    <citation type="submission" date="2015-09" db="EMBL/GenBank/DDBJ databases">
        <title>Host preference determinants of Valsa canker pathogens revealed by comparative genomics.</title>
        <authorList>
            <person name="Yin Z."/>
            <person name="Huang L."/>
        </authorList>
    </citation>
    <scope>NUCLEOTIDE SEQUENCE [LARGE SCALE GENOMIC DNA]</scope>
    <source>
        <strain evidence="2 3">03-1</strain>
    </source>
</reference>
<dbReference type="OrthoDB" id="5236813at2759"/>
<gene>
    <name evidence="2" type="ORF">VMCG_05824</name>
</gene>
<feature type="region of interest" description="Disordered" evidence="1">
    <location>
        <begin position="1"/>
        <end position="56"/>
    </location>
</feature>
<feature type="compositionally biased region" description="Polar residues" evidence="1">
    <location>
        <begin position="254"/>
        <end position="276"/>
    </location>
</feature>
<evidence type="ECO:0000256" key="1">
    <source>
        <dbReference type="SAM" id="MobiDB-lite"/>
    </source>
</evidence>
<comment type="caution">
    <text evidence="2">The sequence shown here is derived from an EMBL/GenBank/DDBJ whole genome shotgun (WGS) entry which is preliminary data.</text>
</comment>